<proteinExistence type="inferred from homology"/>
<feature type="domain" description="Multidrug resistance protein MdtA-like barrel-sandwich hybrid" evidence="4">
    <location>
        <begin position="69"/>
        <end position="206"/>
    </location>
</feature>
<dbReference type="GO" id="GO:0046677">
    <property type="term" value="P:response to antibiotic"/>
    <property type="evidence" value="ECO:0007669"/>
    <property type="project" value="TreeGrafter"/>
</dbReference>
<dbReference type="GO" id="GO:0005886">
    <property type="term" value="C:plasma membrane"/>
    <property type="evidence" value="ECO:0007669"/>
    <property type="project" value="TreeGrafter"/>
</dbReference>
<dbReference type="Pfam" id="PF25967">
    <property type="entry name" value="RND-MFP_C"/>
    <property type="match status" value="1"/>
</dbReference>
<dbReference type="AlphaFoldDB" id="A0A1V8M598"/>
<dbReference type="PROSITE" id="PS51257">
    <property type="entry name" value="PROKAR_LIPOPROTEIN"/>
    <property type="match status" value="1"/>
</dbReference>
<dbReference type="STRING" id="1420851.AU255_02155"/>
<keyword evidence="7" id="KW-1185">Reference proteome</keyword>
<comment type="caution">
    <text evidence="6">The sequence shown here is derived from an EMBL/GenBank/DDBJ whole genome shotgun (WGS) entry which is preliminary data.</text>
</comment>
<dbReference type="Proteomes" id="UP000191980">
    <property type="component" value="Unassembled WGS sequence"/>
</dbReference>
<evidence type="ECO:0000259" key="3">
    <source>
        <dbReference type="Pfam" id="PF25876"/>
    </source>
</evidence>
<feature type="domain" description="Multidrug resistance protein MdtA-like C-terminal permuted SH3" evidence="5">
    <location>
        <begin position="316"/>
        <end position="377"/>
    </location>
</feature>
<dbReference type="InterPro" id="IPR058625">
    <property type="entry name" value="MdtA-like_BSH"/>
</dbReference>
<evidence type="ECO:0000256" key="2">
    <source>
        <dbReference type="ARBA" id="ARBA00009477"/>
    </source>
</evidence>
<evidence type="ECO:0000256" key="1">
    <source>
        <dbReference type="ARBA" id="ARBA00004519"/>
    </source>
</evidence>
<dbReference type="Pfam" id="PF25917">
    <property type="entry name" value="BSH_RND"/>
    <property type="match status" value="1"/>
</dbReference>
<protein>
    <submittedName>
        <fullName evidence="6">Uncharacterized protein</fullName>
    </submittedName>
</protein>
<sequence>MPKHLYSNYSGLNILTGIMLTISLLSGCGGKDKQQVPPPPPKVVAAPVLQQTVPIIVQFSGTVKANKDVVIKPQVSGYIEQRLFVEGTEVKTGDPLYQIDPRPFQAQLNAANAQLKKDQASLAFWNLELARYNELAKKGFVSKEKRDATDAKQKMYAASVDKDKADIEQAALNLGYCLIVAPFDGWIQETQVYEGAIVTAQETDLTTLTSLNPVYVDFNVSRRDSYTVQELSNEGLGPKKRSDITGTLILPNGAIYPEQGHVDYTSASYNPETDTMATRAIFPNRKINPNDQNNLGLMLIPGQYVPLNLTVGKLPNALLIPQTALLETQQGSFVYVLSKDNKVEQRMVKKDFAYKHYWVIKKGLKNGEQVISQGLQKIKKPGILVQPVKADDSKP</sequence>
<reference evidence="6 7" key="1">
    <citation type="submission" date="2015-12" db="EMBL/GenBank/DDBJ databases">
        <authorList>
            <person name="Shamseldin A."/>
            <person name="Moawad H."/>
            <person name="Abd El-Rahim W.M."/>
            <person name="Sadowsky M.J."/>
        </authorList>
    </citation>
    <scope>NUCLEOTIDE SEQUENCE [LARGE SCALE GENOMIC DNA]</scope>
    <source>
        <strain evidence="6 7">WF1</strain>
    </source>
</reference>
<dbReference type="Gene3D" id="2.40.420.20">
    <property type="match status" value="1"/>
</dbReference>
<dbReference type="InterPro" id="IPR058624">
    <property type="entry name" value="MdtA-like_HH"/>
</dbReference>
<dbReference type="GO" id="GO:0030313">
    <property type="term" value="C:cell envelope"/>
    <property type="evidence" value="ECO:0007669"/>
    <property type="project" value="UniProtKB-SubCell"/>
</dbReference>
<dbReference type="InterPro" id="IPR058627">
    <property type="entry name" value="MdtA-like_C"/>
</dbReference>
<dbReference type="NCBIfam" id="TIGR01730">
    <property type="entry name" value="RND_mfp"/>
    <property type="match status" value="1"/>
</dbReference>
<feature type="domain" description="Multidrug resistance protein MdtA-like alpha-helical hairpin" evidence="3">
    <location>
        <begin position="107"/>
        <end position="176"/>
    </location>
</feature>
<dbReference type="OrthoDB" id="9800613at2"/>
<dbReference type="EMBL" id="LPUF01000001">
    <property type="protein sequence ID" value="OQK16732.1"/>
    <property type="molecule type" value="Genomic_DNA"/>
</dbReference>
<evidence type="ECO:0000259" key="4">
    <source>
        <dbReference type="Pfam" id="PF25917"/>
    </source>
</evidence>
<dbReference type="Gene3D" id="1.10.287.470">
    <property type="entry name" value="Helix hairpin bin"/>
    <property type="match status" value="1"/>
</dbReference>
<dbReference type="Gene3D" id="2.40.30.170">
    <property type="match status" value="1"/>
</dbReference>
<dbReference type="Pfam" id="PF25876">
    <property type="entry name" value="HH_MFP_RND"/>
    <property type="match status" value="1"/>
</dbReference>
<name>A0A1V8M598_9GAMM</name>
<evidence type="ECO:0000313" key="6">
    <source>
        <dbReference type="EMBL" id="OQK16732.1"/>
    </source>
</evidence>
<gene>
    <name evidence="6" type="ORF">AU255_02155</name>
</gene>
<evidence type="ECO:0000259" key="5">
    <source>
        <dbReference type="Pfam" id="PF25967"/>
    </source>
</evidence>
<evidence type="ECO:0000313" key="7">
    <source>
        <dbReference type="Proteomes" id="UP000191980"/>
    </source>
</evidence>
<dbReference type="SUPFAM" id="SSF111369">
    <property type="entry name" value="HlyD-like secretion proteins"/>
    <property type="match status" value="1"/>
</dbReference>
<dbReference type="InterPro" id="IPR006143">
    <property type="entry name" value="RND_pump_MFP"/>
</dbReference>
<dbReference type="Gene3D" id="2.40.50.100">
    <property type="match status" value="1"/>
</dbReference>
<dbReference type="GO" id="GO:0022857">
    <property type="term" value="F:transmembrane transporter activity"/>
    <property type="evidence" value="ECO:0007669"/>
    <property type="project" value="InterPro"/>
</dbReference>
<dbReference type="PANTHER" id="PTHR30158">
    <property type="entry name" value="ACRA/E-RELATED COMPONENT OF DRUG EFFLUX TRANSPORTER"/>
    <property type="match status" value="1"/>
</dbReference>
<organism evidence="6 7">
    <name type="scientific">Methyloprofundus sedimenti</name>
    <dbReference type="NCBI Taxonomy" id="1420851"/>
    <lineage>
        <taxon>Bacteria</taxon>
        <taxon>Pseudomonadati</taxon>
        <taxon>Pseudomonadota</taxon>
        <taxon>Gammaproteobacteria</taxon>
        <taxon>Methylococcales</taxon>
        <taxon>Methylococcaceae</taxon>
        <taxon>Methyloprofundus</taxon>
    </lineage>
</organism>
<comment type="similarity">
    <text evidence="2">Belongs to the membrane fusion protein (MFP) (TC 8.A.1) family.</text>
</comment>
<dbReference type="RefSeq" id="WP_080521355.1">
    <property type="nucleotide sequence ID" value="NZ_LPUF01000001.1"/>
</dbReference>
<accession>A0A1V8M598</accession>
<comment type="subcellular location">
    <subcellularLocation>
        <location evidence="1">Cell inner membrane</location>
        <topology evidence="1">Lipid-anchor</topology>
    </subcellularLocation>
</comment>